<dbReference type="Pfam" id="PF08044">
    <property type="entry name" value="DUF1707"/>
    <property type="match status" value="1"/>
</dbReference>
<gene>
    <name evidence="4" type="ORF">H9L09_02450</name>
</gene>
<name>A0A7G9RCM6_9ACTN</name>
<evidence type="ECO:0000256" key="1">
    <source>
        <dbReference type="SAM" id="MobiDB-lite"/>
    </source>
</evidence>
<dbReference type="KEGG" id="nmes:H9L09_02450"/>
<evidence type="ECO:0000313" key="5">
    <source>
        <dbReference type="Proteomes" id="UP000515947"/>
    </source>
</evidence>
<organism evidence="4 5">
    <name type="scientific">Nocardioides mesophilus</name>
    <dbReference type="NCBI Taxonomy" id="433659"/>
    <lineage>
        <taxon>Bacteria</taxon>
        <taxon>Bacillati</taxon>
        <taxon>Actinomycetota</taxon>
        <taxon>Actinomycetes</taxon>
        <taxon>Propionibacteriales</taxon>
        <taxon>Nocardioidaceae</taxon>
        <taxon>Nocardioides</taxon>
    </lineage>
</organism>
<feature type="region of interest" description="Disordered" evidence="1">
    <location>
        <begin position="142"/>
        <end position="162"/>
    </location>
</feature>
<proteinExistence type="predicted"/>
<evidence type="ECO:0000259" key="3">
    <source>
        <dbReference type="Pfam" id="PF08044"/>
    </source>
</evidence>
<accession>A0A7G9RCM6</accession>
<keyword evidence="2" id="KW-1133">Transmembrane helix</keyword>
<keyword evidence="5" id="KW-1185">Reference proteome</keyword>
<dbReference type="Proteomes" id="UP000515947">
    <property type="component" value="Chromosome"/>
</dbReference>
<keyword evidence="2" id="KW-0472">Membrane</keyword>
<feature type="compositionally biased region" description="Gly residues" evidence="1">
    <location>
        <begin position="148"/>
        <end position="162"/>
    </location>
</feature>
<reference evidence="4 5" key="1">
    <citation type="submission" date="2020-08" db="EMBL/GenBank/DDBJ databases">
        <title>Genome sequence of Nocardioides mesophilus KACC 16243T.</title>
        <authorList>
            <person name="Hyun D.-W."/>
            <person name="Bae J.-W."/>
        </authorList>
    </citation>
    <scope>NUCLEOTIDE SEQUENCE [LARGE SCALE GENOMIC DNA]</scope>
    <source>
        <strain evidence="4 5">KACC 16243</strain>
    </source>
</reference>
<protein>
    <submittedName>
        <fullName evidence="4">DUF1707 domain-containing protein</fullName>
    </submittedName>
</protein>
<sequence>MSGWSSPDLRIGDAEREAAISALGEHYAAGRLDKEEYDERAAIAWTARTVSALRPLFADLPAPHPFAPQRTRVAAAAVTAAALQAQSARSAPAPRGFRLPLLPLLLIGLALAIVLGHVGPVLLIMGGLWWMSRSFHRQRRAAQRRSGWGQGHGGWGPGQLSR</sequence>
<dbReference type="AlphaFoldDB" id="A0A7G9RCM6"/>
<feature type="transmembrane region" description="Helical" evidence="2">
    <location>
        <begin position="104"/>
        <end position="130"/>
    </location>
</feature>
<evidence type="ECO:0000313" key="4">
    <source>
        <dbReference type="EMBL" id="QNN53351.1"/>
    </source>
</evidence>
<dbReference type="InterPro" id="IPR012551">
    <property type="entry name" value="DUF1707_SHOCT-like"/>
</dbReference>
<evidence type="ECO:0000256" key="2">
    <source>
        <dbReference type="SAM" id="Phobius"/>
    </source>
</evidence>
<keyword evidence="2" id="KW-0812">Transmembrane</keyword>
<feature type="domain" description="DUF1707" evidence="3">
    <location>
        <begin position="9"/>
        <end position="61"/>
    </location>
</feature>
<dbReference type="EMBL" id="CP060713">
    <property type="protein sequence ID" value="QNN53351.1"/>
    <property type="molecule type" value="Genomic_DNA"/>
</dbReference>
<dbReference type="RefSeq" id="WP_187579193.1">
    <property type="nucleotide sequence ID" value="NZ_CP060713.1"/>
</dbReference>